<dbReference type="Proteomes" id="UP000826725">
    <property type="component" value="Chromosome"/>
</dbReference>
<dbReference type="PANTHER" id="PTHR35863:SF1">
    <property type="entry name" value="COBALT-PRECORRIN-5B C(1)-METHYLTRANSFERASE"/>
    <property type="match status" value="1"/>
</dbReference>
<comment type="catalytic activity">
    <reaction evidence="1">
        <text>Co-precorrin-5B + S-adenosyl-L-methionine = Co-precorrin-6A + S-adenosyl-L-homocysteine</text>
        <dbReference type="Rhea" id="RHEA:26285"/>
        <dbReference type="ChEBI" id="CHEBI:57856"/>
        <dbReference type="ChEBI" id="CHEBI:59789"/>
        <dbReference type="ChEBI" id="CHEBI:60063"/>
        <dbReference type="ChEBI" id="CHEBI:60064"/>
        <dbReference type="EC" id="2.1.1.195"/>
    </reaction>
</comment>
<dbReference type="NCBIfam" id="TIGR00312">
    <property type="entry name" value="cbiD"/>
    <property type="match status" value="1"/>
</dbReference>
<comment type="similarity">
    <text evidence="1">Belongs to the CbiD family.</text>
</comment>
<keyword evidence="2" id="KW-0732">Signal</keyword>
<dbReference type="GO" id="GO:0032259">
    <property type="term" value="P:methylation"/>
    <property type="evidence" value="ECO:0007669"/>
    <property type="project" value="UniProtKB-KW"/>
</dbReference>
<keyword evidence="4" id="KW-1185">Reference proteome</keyword>
<dbReference type="AlphaFoldDB" id="A0A8D5FFR0"/>
<proteinExistence type="inferred from homology"/>
<gene>
    <name evidence="1 3" type="primary">cbiD</name>
    <name evidence="3" type="ORF">DGMP_11860</name>
</gene>
<reference evidence="3" key="1">
    <citation type="submission" date="2020-09" db="EMBL/GenBank/DDBJ databases">
        <title>Desulfogranum mesoprofundum gen. nov., sp. nov., a novel mesophilic, sulfate-reducing chemolithoautotroph isolated from a deep-sea hydrothermal vent chimney in the Suiyo Seamount.</title>
        <authorList>
            <person name="Hashimoto Y."/>
            <person name="Nakagawa S."/>
        </authorList>
    </citation>
    <scope>NUCLEOTIDE SEQUENCE</scope>
    <source>
        <strain evidence="3">KT2</strain>
    </source>
</reference>
<dbReference type="InterPro" id="IPR002748">
    <property type="entry name" value="CbiD"/>
</dbReference>
<comment type="pathway">
    <text evidence="1">Cofactor biosynthesis; adenosylcobalamin biosynthesis; cob(II)yrinate a,c-diamide from sirohydrochlorin (anaerobic route): step 6/10.</text>
</comment>
<dbReference type="HAMAP" id="MF_00787">
    <property type="entry name" value="CbiD"/>
    <property type="match status" value="1"/>
</dbReference>
<keyword evidence="1" id="KW-0949">S-adenosyl-L-methionine</keyword>
<sequence>MAKRLRSGFTTGSCAAAAAKAAALMLCGENPPATVEIPFPDGSRKIFHVDSTRYNSDGSFEAYIIKDAGDDPDVTNGAEIGARADLNNPDPANCVEIDGLYLCGGSGVGKVTKPGLAVRAGEPAINPVPRKMITAAVREAVPKGRVTITIIVPKGAELVEKTLNYRLGVVGGISILGTTGIVRPVSADAWTATIKASMDVAKEAGLKDIVISTGRTSEKGAQKLLDLEEEAFAMMGDYLEFSLLEAAKHDFTTIHLSGMWAKIVKAALRVPQTHVRNGALEMIDAARLLKELGANGKVLEKIEKSNTAREMYKHLEEAGRSEIITAVCHKAREYAEDVSGRKVKVYLVDHKARILAHV</sequence>
<evidence type="ECO:0000256" key="1">
    <source>
        <dbReference type="HAMAP-Rule" id="MF_00787"/>
    </source>
</evidence>
<dbReference type="GO" id="GO:0019251">
    <property type="term" value="P:anaerobic cobalamin biosynthetic process"/>
    <property type="evidence" value="ECO:0007669"/>
    <property type="project" value="UniProtKB-UniRule"/>
</dbReference>
<dbReference type="EMBL" id="AP024086">
    <property type="protein sequence ID" value="BCL60493.1"/>
    <property type="molecule type" value="Genomic_DNA"/>
</dbReference>
<name>A0A8D5FFR0_9BACT</name>
<feature type="signal peptide" evidence="2">
    <location>
        <begin position="1"/>
        <end position="21"/>
    </location>
</feature>
<protein>
    <recommendedName>
        <fullName evidence="1">Cobalt-precorrin-5B C(1)-methyltransferase</fullName>
        <ecNumber evidence="1">2.1.1.195</ecNumber>
    </recommendedName>
    <alternativeName>
        <fullName evidence="1">Cobalt-precorrin-6A synthase</fullName>
    </alternativeName>
</protein>
<dbReference type="PIRSF" id="PIRSF026782">
    <property type="entry name" value="CbiD"/>
    <property type="match status" value="1"/>
</dbReference>
<accession>A0A8D5FFR0</accession>
<evidence type="ECO:0000256" key="2">
    <source>
        <dbReference type="SAM" id="SignalP"/>
    </source>
</evidence>
<keyword evidence="1" id="KW-0489">Methyltransferase</keyword>
<dbReference type="Pfam" id="PF01888">
    <property type="entry name" value="CbiD"/>
    <property type="match status" value="1"/>
</dbReference>
<dbReference type="UniPathway" id="UPA00148">
    <property type="reaction ID" value="UER00227"/>
</dbReference>
<evidence type="ECO:0000313" key="3">
    <source>
        <dbReference type="EMBL" id="BCL60493.1"/>
    </source>
</evidence>
<dbReference type="NCBIfam" id="NF000849">
    <property type="entry name" value="PRK00075.1-1"/>
    <property type="match status" value="1"/>
</dbReference>
<comment type="function">
    <text evidence="1">Catalyzes the methylation of C-1 in cobalt-precorrin-5B to form cobalt-precorrin-6A.</text>
</comment>
<dbReference type="EC" id="2.1.1.195" evidence="1"/>
<dbReference type="KEGG" id="dbk:DGMP_11860"/>
<evidence type="ECO:0000313" key="4">
    <source>
        <dbReference type="Proteomes" id="UP000826725"/>
    </source>
</evidence>
<keyword evidence="1" id="KW-0169">Cobalamin biosynthesis</keyword>
<organism evidence="3 4">
    <name type="scientific">Desulfomarina profundi</name>
    <dbReference type="NCBI Taxonomy" id="2772557"/>
    <lineage>
        <taxon>Bacteria</taxon>
        <taxon>Pseudomonadati</taxon>
        <taxon>Thermodesulfobacteriota</taxon>
        <taxon>Desulfobulbia</taxon>
        <taxon>Desulfobulbales</taxon>
        <taxon>Desulfobulbaceae</taxon>
        <taxon>Desulfomarina</taxon>
    </lineage>
</organism>
<dbReference type="RefSeq" id="WP_228856616.1">
    <property type="nucleotide sequence ID" value="NZ_AP024086.1"/>
</dbReference>
<feature type="chain" id="PRO_5034846261" description="Cobalt-precorrin-5B C(1)-methyltransferase" evidence="2">
    <location>
        <begin position="22"/>
        <end position="358"/>
    </location>
</feature>
<keyword evidence="1" id="KW-0808">Transferase</keyword>
<dbReference type="PANTHER" id="PTHR35863">
    <property type="entry name" value="COBALT-PRECORRIN-5B C(1)-METHYLTRANSFERASE"/>
    <property type="match status" value="1"/>
</dbReference>
<dbReference type="GO" id="GO:0008168">
    <property type="term" value="F:methyltransferase activity"/>
    <property type="evidence" value="ECO:0007669"/>
    <property type="project" value="UniProtKB-UniRule"/>
</dbReference>